<proteinExistence type="predicted"/>
<evidence type="ECO:0000313" key="2">
    <source>
        <dbReference type="Proteomes" id="UP001595847"/>
    </source>
</evidence>
<evidence type="ECO:0000313" key="1">
    <source>
        <dbReference type="EMBL" id="MFC3996289.1"/>
    </source>
</evidence>
<comment type="caution">
    <text evidence="1">The sequence shown here is derived from an EMBL/GenBank/DDBJ whole genome shotgun (WGS) entry which is preliminary data.</text>
</comment>
<protein>
    <submittedName>
        <fullName evidence="1">Uncharacterized protein</fullName>
    </submittedName>
</protein>
<organism evidence="1 2">
    <name type="scientific">Nocardiopsis sediminis</name>
    <dbReference type="NCBI Taxonomy" id="1778267"/>
    <lineage>
        <taxon>Bacteria</taxon>
        <taxon>Bacillati</taxon>
        <taxon>Actinomycetota</taxon>
        <taxon>Actinomycetes</taxon>
        <taxon>Streptosporangiales</taxon>
        <taxon>Nocardiopsidaceae</taxon>
        <taxon>Nocardiopsis</taxon>
    </lineage>
</organism>
<gene>
    <name evidence="1" type="ORF">ACFOVU_10210</name>
</gene>
<reference evidence="2" key="1">
    <citation type="journal article" date="2019" name="Int. J. Syst. Evol. Microbiol.">
        <title>The Global Catalogue of Microorganisms (GCM) 10K type strain sequencing project: providing services to taxonomists for standard genome sequencing and annotation.</title>
        <authorList>
            <consortium name="The Broad Institute Genomics Platform"/>
            <consortium name="The Broad Institute Genome Sequencing Center for Infectious Disease"/>
            <person name="Wu L."/>
            <person name="Ma J."/>
        </authorList>
    </citation>
    <scope>NUCLEOTIDE SEQUENCE [LARGE SCALE GENOMIC DNA]</scope>
    <source>
        <strain evidence="2">TBRC 1826</strain>
    </source>
</reference>
<accession>A0ABV8FLN5</accession>
<name>A0ABV8FLN5_9ACTN</name>
<dbReference type="RefSeq" id="WP_378532206.1">
    <property type="nucleotide sequence ID" value="NZ_JBHSBH010000007.1"/>
</dbReference>
<dbReference type="Proteomes" id="UP001595847">
    <property type="component" value="Unassembled WGS sequence"/>
</dbReference>
<keyword evidence="2" id="KW-1185">Reference proteome</keyword>
<sequence>MTDEPFHDPELETLFSSAGDELTELWRARLSRRLLEEAGQGDTAAQEIVAALRLGL</sequence>
<dbReference type="EMBL" id="JBHSBH010000007">
    <property type="protein sequence ID" value="MFC3996289.1"/>
    <property type="molecule type" value="Genomic_DNA"/>
</dbReference>